<dbReference type="InterPro" id="IPR007033">
    <property type="entry name" value="GORAB"/>
</dbReference>
<comment type="subcellular location">
    <subcellularLocation>
        <location evidence="1">Membrane</location>
        <topology evidence="1">Multi-pass membrane protein</topology>
    </subcellularLocation>
</comment>
<feature type="region of interest" description="Disordered" evidence="8">
    <location>
        <begin position="18"/>
        <end position="44"/>
    </location>
</feature>
<feature type="repeat" description="ANK" evidence="7">
    <location>
        <begin position="177"/>
        <end position="199"/>
    </location>
</feature>
<dbReference type="Pfam" id="PF12796">
    <property type="entry name" value="Ank_2"/>
    <property type="match status" value="1"/>
</dbReference>
<dbReference type="PROSITE" id="PS50088">
    <property type="entry name" value="ANK_REPEAT"/>
    <property type="match status" value="1"/>
</dbReference>
<feature type="region of interest" description="Disordered" evidence="8">
    <location>
        <begin position="342"/>
        <end position="371"/>
    </location>
</feature>
<protein>
    <recommendedName>
        <fullName evidence="10">PGG domain-containing protein</fullName>
    </recommendedName>
</protein>
<evidence type="ECO:0000313" key="11">
    <source>
        <dbReference type="EMBL" id="CAK9324646.1"/>
    </source>
</evidence>
<feature type="region of interest" description="Disordered" evidence="8">
    <location>
        <begin position="602"/>
        <end position="677"/>
    </location>
</feature>
<feature type="compositionally biased region" description="Low complexity" evidence="8">
    <location>
        <begin position="662"/>
        <end position="671"/>
    </location>
</feature>
<evidence type="ECO:0000256" key="6">
    <source>
        <dbReference type="ARBA" id="ARBA00023136"/>
    </source>
</evidence>
<name>A0ABP0YWB3_9ROSI</name>
<feature type="domain" description="PGG" evidence="10">
    <location>
        <begin position="473"/>
        <end position="582"/>
    </location>
</feature>
<evidence type="ECO:0000256" key="3">
    <source>
        <dbReference type="ARBA" id="ARBA00022737"/>
    </source>
</evidence>
<evidence type="ECO:0000256" key="4">
    <source>
        <dbReference type="ARBA" id="ARBA00022989"/>
    </source>
</evidence>
<keyword evidence="12" id="KW-1185">Reference proteome</keyword>
<evidence type="ECO:0000256" key="5">
    <source>
        <dbReference type="ARBA" id="ARBA00023043"/>
    </source>
</evidence>
<keyword evidence="6 9" id="KW-0472">Membrane</keyword>
<dbReference type="InterPro" id="IPR026961">
    <property type="entry name" value="PGG_dom"/>
</dbReference>
<proteinExistence type="predicted"/>
<dbReference type="PANTHER" id="PTHR24186">
    <property type="entry name" value="PROTEIN PHOSPHATASE 1 REGULATORY SUBUNIT"/>
    <property type="match status" value="1"/>
</dbReference>
<feature type="transmembrane region" description="Helical" evidence="9">
    <location>
        <begin position="564"/>
        <end position="584"/>
    </location>
</feature>
<dbReference type="PROSITE" id="PS50297">
    <property type="entry name" value="ANK_REP_REGION"/>
    <property type="match status" value="1"/>
</dbReference>
<feature type="region of interest" description="Disordered" evidence="8">
    <location>
        <begin position="402"/>
        <end position="438"/>
    </location>
</feature>
<dbReference type="SMART" id="SM00248">
    <property type="entry name" value="ANK"/>
    <property type="match status" value="4"/>
</dbReference>
<dbReference type="EMBL" id="OZ021740">
    <property type="protein sequence ID" value="CAK9324646.1"/>
    <property type="molecule type" value="Genomic_DNA"/>
</dbReference>
<feature type="compositionally biased region" description="Basic and acidic residues" evidence="8">
    <location>
        <begin position="641"/>
        <end position="661"/>
    </location>
</feature>
<feature type="transmembrane region" description="Helical" evidence="9">
    <location>
        <begin position="522"/>
        <end position="544"/>
    </location>
</feature>
<dbReference type="Gene3D" id="1.25.40.20">
    <property type="entry name" value="Ankyrin repeat-containing domain"/>
    <property type="match status" value="1"/>
</dbReference>
<feature type="transmembrane region" description="Helical" evidence="9">
    <location>
        <begin position="482"/>
        <end position="502"/>
    </location>
</feature>
<gene>
    <name evidence="11" type="ORF">CITCOLO1_LOCUS16887</name>
</gene>
<evidence type="ECO:0000259" key="10">
    <source>
        <dbReference type="Pfam" id="PF13962"/>
    </source>
</evidence>
<evidence type="ECO:0000256" key="8">
    <source>
        <dbReference type="SAM" id="MobiDB-lite"/>
    </source>
</evidence>
<keyword evidence="3" id="KW-0677">Repeat</keyword>
<keyword evidence="2 9" id="KW-0812">Transmembrane</keyword>
<dbReference type="Proteomes" id="UP001642487">
    <property type="component" value="Chromosome 6"/>
</dbReference>
<evidence type="ECO:0000256" key="2">
    <source>
        <dbReference type="ARBA" id="ARBA00022692"/>
    </source>
</evidence>
<accession>A0ABP0YWB3</accession>
<keyword evidence="4 9" id="KW-1133">Transmembrane helix</keyword>
<dbReference type="InterPro" id="IPR036770">
    <property type="entry name" value="Ankyrin_rpt-contain_sf"/>
</dbReference>
<evidence type="ECO:0000256" key="1">
    <source>
        <dbReference type="ARBA" id="ARBA00004141"/>
    </source>
</evidence>
<organism evidence="11 12">
    <name type="scientific">Citrullus colocynthis</name>
    <name type="common">colocynth</name>
    <dbReference type="NCBI Taxonomy" id="252529"/>
    <lineage>
        <taxon>Eukaryota</taxon>
        <taxon>Viridiplantae</taxon>
        <taxon>Streptophyta</taxon>
        <taxon>Embryophyta</taxon>
        <taxon>Tracheophyta</taxon>
        <taxon>Spermatophyta</taxon>
        <taxon>Magnoliopsida</taxon>
        <taxon>eudicotyledons</taxon>
        <taxon>Gunneridae</taxon>
        <taxon>Pentapetalae</taxon>
        <taxon>rosids</taxon>
        <taxon>fabids</taxon>
        <taxon>Cucurbitales</taxon>
        <taxon>Cucurbitaceae</taxon>
        <taxon>Benincaseae</taxon>
        <taxon>Citrullus</taxon>
    </lineage>
</organism>
<evidence type="ECO:0000256" key="7">
    <source>
        <dbReference type="PROSITE-ProRule" id="PRU00023"/>
    </source>
</evidence>
<dbReference type="SUPFAM" id="SSF48403">
    <property type="entry name" value="Ankyrin repeat"/>
    <property type="match status" value="1"/>
</dbReference>
<sequence>MNNPDKFFLEKMLRNSGGKKKSELTNINSTIDPLNEKLREGKMEDDEVEENRLNEFAEDNKVMDQGVVQRSEMERKGELHENRRPGRQSFTIKIVDGEHGTARSREAWSRGVGEGETDPWASTKLNHQNHSLLFIACSRGHVDVVKVLLSQKWLQSSNQDDDDDSLDPTCFFEAVSRGHTGLHMACLNGHEDIAKLMLSTHPQLARHFNNLGYLPIHLVAIDGKTSLFRVFMELSPLSFMDYTKQGQPIVHLTIQYDQFDLLSFFHHTQIFHSVDRDENSPLHVVVLRGRLKFVQVLIQRLEIPVNSENKKGLTALDILDHHNIGSSPHELFVLEDMLTTAGGNRKRKQTSNNKKVKNSEEADSKQSTPFLQQDYKKNETMLEPNNNDKTLIQIDNEEVEQQNKLNHQEEGKSGLVDPKLTTNSDNEEGKNESSPYIIDEAKYKSLRGTLRSIRENNKSKNNRSRRQQDLYKEALQNARNTITLVAALVATVTFSFGISPPGGVHQDGELIGKAVLGRTNGFKVFVISNSIALSSSLCIMVVLVSIIPCKKKLLLRLLTITHKILWVSLAFVATAFISGTWLILPHKTTNWVSNVPKLRKQSVEKGRVSGSRSSTPRNSEGDDESSEHPNIWNLSSKVRPPNRDRNSSFVRRGDEDTRKQSWEAQQSQQIQRVKHPDMISSHVNAIGSSVKEDQEELSLSTLPLFRAKEEEIESKKMDMREKVEEAMKCWA</sequence>
<evidence type="ECO:0000313" key="12">
    <source>
        <dbReference type="Proteomes" id="UP001642487"/>
    </source>
</evidence>
<reference evidence="11 12" key="1">
    <citation type="submission" date="2024-03" db="EMBL/GenBank/DDBJ databases">
        <authorList>
            <person name="Gkanogiannis A."/>
            <person name="Becerra Lopez-Lavalle L."/>
        </authorList>
    </citation>
    <scope>NUCLEOTIDE SEQUENCE [LARGE SCALE GENOMIC DNA]</scope>
</reference>
<dbReference type="PANTHER" id="PTHR24186:SF38">
    <property type="entry name" value="ANKYRIN REPEAT FAMILY PROTEIN"/>
    <property type="match status" value="1"/>
</dbReference>
<keyword evidence="5 7" id="KW-0040">ANK repeat</keyword>
<evidence type="ECO:0000256" key="9">
    <source>
        <dbReference type="SAM" id="Phobius"/>
    </source>
</evidence>
<dbReference type="Pfam" id="PF04949">
    <property type="entry name" value="Transcrip_act"/>
    <property type="match status" value="1"/>
</dbReference>
<dbReference type="InterPro" id="IPR002110">
    <property type="entry name" value="Ankyrin_rpt"/>
</dbReference>
<dbReference type="Pfam" id="PF13962">
    <property type="entry name" value="PGG"/>
    <property type="match status" value="1"/>
</dbReference>